<dbReference type="AlphaFoldDB" id="A6TKP2"/>
<feature type="transmembrane region" description="Helical" evidence="1">
    <location>
        <begin position="39"/>
        <end position="62"/>
    </location>
</feature>
<evidence type="ECO:0000256" key="1">
    <source>
        <dbReference type="SAM" id="Phobius"/>
    </source>
</evidence>
<reference evidence="3" key="1">
    <citation type="journal article" date="2016" name="Genome Announc.">
        <title>Complete genome sequence of Alkaliphilus metalliredigens strain QYMF, an alkaliphilic and metal-reducing bacterium isolated from borax-contaminated leachate ponds.</title>
        <authorList>
            <person name="Hwang C."/>
            <person name="Copeland A."/>
            <person name="Lucas S."/>
            <person name="Lapidus A."/>
            <person name="Barry K."/>
            <person name="Detter J.C."/>
            <person name="Glavina Del Rio T."/>
            <person name="Hammon N."/>
            <person name="Israni S."/>
            <person name="Dalin E."/>
            <person name="Tice H."/>
            <person name="Pitluck S."/>
            <person name="Chertkov O."/>
            <person name="Brettin T."/>
            <person name="Bruce D."/>
            <person name="Han C."/>
            <person name="Schmutz J."/>
            <person name="Larimer F."/>
            <person name="Land M.L."/>
            <person name="Hauser L."/>
            <person name="Kyrpides N."/>
            <person name="Mikhailova N."/>
            <person name="Ye Q."/>
            <person name="Zhou J."/>
            <person name="Richardson P."/>
            <person name="Fields M.W."/>
        </authorList>
    </citation>
    <scope>NUCLEOTIDE SEQUENCE [LARGE SCALE GENOMIC DNA]</scope>
    <source>
        <strain evidence="3">QYMF</strain>
    </source>
</reference>
<dbReference type="EMBL" id="CP000724">
    <property type="protein sequence ID" value="ABR46760.1"/>
    <property type="molecule type" value="Genomic_DNA"/>
</dbReference>
<dbReference type="KEGG" id="amt:Amet_0533"/>
<dbReference type="HOGENOM" id="CLU_185391_0_0_9"/>
<accession>A6TKP2</accession>
<gene>
    <name evidence="2" type="ordered locus">Amet_0533</name>
</gene>
<protein>
    <submittedName>
        <fullName evidence="2">Uncharacterized protein</fullName>
    </submittedName>
</protein>
<keyword evidence="1" id="KW-0472">Membrane</keyword>
<keyword evidence="1" id="KW-1133">Transmembrane helix</keyword>
<evidence type="ECO:0000313" key="3">
    <source>
        <dbReference type="Proteomes" id="UP000001572"/>
    </source>
</evidence>
<organism evidence="2 3">
    <name type="scientific">Alkaliphilus metalliredigens (strain QYMF)</name>
    <dbReference type="NCBI Taxonomy" id="293826"/>
    <lineage>
        <taxon>Bacteria</taxon>
        <taxon>Bacillati</taxon>
        <taxon>Bacillota</taxon>
        <taxon>Clostridia</taxon>
        <taxon>Peptostreptococcales</taxon>
        <taxon>Natronincolaceae</taxon>
        <taxon>Alkaliphilus</taxon>
    </lineage>
</organism>
<dbReference type="STRING" id="293826.Amet_0533"/>
<evidence type="ECO:0000313" key="2">
    <source>
        <dbReference type="EMBL" id="ABR46760.1"/>
    </source>
</evidence>
<keyword evidence="1" id="KW-0812">Transmembrane</keyword>
<sequence>MRRDFMKYIAPILIIILIAGLIGLYGFGVLFVLDSMNAPLLITIIISIVFVGLIASLGYTLIQRIKEIRKEDDDDLSKY</sequence>
<proteinExistence type="predicted"/>
<feature type="transmembrane region" description="Helical" evidence="1">
    <location>
        <begin position="12"/>
        <end position="33"/>
    </location>
</feature>
<dbReference type="Proteomes" id="UP000001572">
    <property type="component" value="Chromosome"/>
</dbReference>
<keyword evidence="3" id="KW-1185">Reference proteome</keyword>
<name>A6TKP2_ALKMQ</name>